<feature type="domain" description="YdbS-like PH" evidence="2">
    <location>
        <begin position="72"/>
        <end position="148"/>
    </location>
</feature>
<evidence type="ECO:0000256" key="1">
    <source>
        <dbReference type="SAM" id="Phobius"/>
    </source>
</evidence>
<keyword evidence="1" id="KW-0812">Transmembrane</keyword>
<gene>
    <name evidence="3" type="ORF">SAMN05421734_106130</name>
</gene>
<dbReference type="Pfam" id="PF03703">
    <property type="entry name" value="bPH_2"/>
    <property type="match status" value="1"/>
</dbReference>
<dbReference type="RefSeq" id="WP_090796008.1">
    <property type="nucleotide sequence ID" value="NZ_FMYI01000006.1"/>
</dbReference>
<dbReference type="PANTHER" id="PTHR34473:SF2">
    <property type="entry name" value="UPF0699 TRANSMEMBRANE PROTEIN YDBT"/>
    <property type="match status" value="1"/>
</dbReference>
<accession>A0A1G6KLK2</accession>
<dbReference type="InterPro" id="IPR005182">
    <property type="entry name" value="YdbS-like_PH"/>
</dbReference>
<feature type="transmembrane region" description="Helical" evidence="1">
    <location>
        <begin position="21"/>
        <end position="41"/>
    </location>
</feature>
<evidence type="ECO:0000313" key="4">
    <source>
        <dbReference type="Proteomes" id="UP000242949"/>
    </source>
</evidence>
<dbReference type="PANTHER" id="PTHR34473">
    <property type="entry name" value="UPF0699 TRANSMEMBRANE PROTEIN YDBS"/>
    <property type="match status" value="1"/>
</dbReference>
<organism evidence="3 4">
    <name type="scientific">Pelagirhabdus alkalitolerans</name>
    <dbReference type="NCBI Taxonomy" id="1612202"/>
    <lineage>
        <taxon>Bacteria</taxon>
        <taxon>Bacillati</taxon>
        <taxon>Bacillota</taxon>
        <taxon>Bacilli</taxon>
        <taxon>Bacillales</taxon>
        <taxon>Bacillaceae</taxon>
        <taxon>Pelagirhabdus</taxon>
    </lineage>
</organism>
<sequence>MREEPEQRIERTAINVWRTHGLITAIILLILVGAVFAVSYWFEWPYWISAIGLGVTLVIAIIHLGLIPPIRWRRWRYQLYDQEIYIQHGIIIVKRTLVPMIRVQHVDTKQGPILKKFNLSTLQVSTAATTHSIPALTVKEAERLRDQISILARVDQDDI</sequence>
<evidence type="ECO:0000313" key="3">
    <source>
        <dbReference type="EMBL" id="SDC31797.1"/>
    </source>
</evidence>
<dbReference type="STRING" id="1612202.SAMN05421734_106130"/>
<evidence type="ECO:0000259" key="2">
    <source>
        <dbReference type="Pfam" id="PF03703"/>
    </source>
</evidence>
<keyword evidence="1" id="KW-0472">Membrane</keyword>
<keyword evidence="4" id="KW-1185">Reference proteome</keyword>
<dbReference type="AlphaFoldDB" id="A0A1G6KLK2"/>
<name>A0A1G6KLK2_9BACI</name>
<keyword evidence="1" id="KW-1133">Transmembrane helix</keyword>
<proteinExistence type="predicted"/>
<dbReference type="Proteomes" id="UP000242949">
    <property type="component" value="Unassembled WGS sequence"/>
</dbReference>
<dbReference type="OrthoDB" id="1750577at2"/>
<protein>
    <recommendedName>
        <fullName evidence="2">YdbS-like PH domain-containing protein</fullName>
    </recommendedName>
</protein>
<dbReference type="EMBL" id="FMYI01000006">
    <property type="protein sequence ID" value="SDC31797.1"/>
    <property type="molecule type" value="Genomic_DNA"/>
</dbReference>
<reference evidence="4" key="1">
    <citation type="submission" date="2016-09" db="EMBL/GenBank/DDBJ databases">
        <authorList>
            <person name="Varghese N."/>
            <person name="Submissions S."/>
        </authorList>
    </citation>
    <scope>NUCLEOTIDE SEQUENCE [LARGE SCALE GENOMIC DNA]</scope>
    <source>
        <strain evidence="4">S5</strain>
    </source>
</reference>
<feature type="transmembrane region" description="Helical" evidence="1">
    <location>
        <begin position="47"/>
        <end position="67"/>
    </location>
</feature>